<evidence type="ECO:0000256" key="4">
    <source>
        <dbReference type="PROSITE-ProRule" id="PRU00708"/>
    </source>
</evidence>
<sequence length="672" mass="76880">MRRWNYELLREKWKMQNEAIESNREQTEGGVNKMNIWRWKGQDGNYMILLAFSTINNHMKILRRCERLCNFYGIHIRKLSVICGEKAEVENVFQMSNLHYVLQLCAKSRSSMGGSACHGHIIRIGLEMDVLTSNMLLNMYSKCSLLDCARKKFNEMPVKSLVSWNTMIGALTHNENAEDHEALMLLIQMQREGTIFNEFTISSVLCKCAFKCAILECMQLHALSIKAAIHSNCFVGTALLHVYANCSLTKYASQIFESMPEKSIVTWSSMMAGYVQNGFPHEALLLFHNAQLMGFHHDPFMISSVTSACACLATLVQGKQVHAMSYKSGFDSNLYVASSLIDMYAKCGCIREAYLVFQGVVVVRTIVLWNTMISGLARHACALEAMILFEKMQQRGLFPDDVTYVSVLNACSHMGLHEEGQKYFDLMVKHHNLSPSVLHYSCMIDILGRAGLVHKAYDLIERMPFKATSSMWGSLLASCRIYGNIEFAEIAAKYLFEMEPYNAGNHILLANIYAANKKWDEVAKARKLLRECDLRKERGTSWIEVKNKIHSFTVGERNHPQINEIYARLDNLMLQLKKLGYKVDTNNDLHDVEEGRKRMLLRHHSEKLAITFGLICLPSNIPIRIIKNLRICGDCHTFMKLLSKFTSREIIVRDTNRFHHFKDGLCSCGEFW</sequence>
<name>A0AAN9S744_PSOTE</name>
<dbReference type="InterPro" id="IPR046849">
    <property type="entry name" value="E2_motif"/>
</dbReference>
<dbReference type="FunFam" id="1.25.40.10:FF:000488">
    <property type="entry name" value="Pentatricopeptide repeat-containing protein, mitochondrial"/>
    <property type="match status" value="1"/>
</dbReference>
<dbReference type="GO" id="GO:0008270">
    <property type="term" value="F:zinc ion binding"/>
    <property type="evidence" value="ECO:0007669"/>
    <property type="project" value="InterPro"/>
</dbReference>
<dbReference type="FunFam" id="1.25.40.10:FF:000144">
    <property type="entry name" value="Pentatricopeptide repeat-containing protein, mitochondrial"/>
    <property type="match status" value="1"/>
</dbReference>
<feature type="repeat" description="PPR" evidence="4">
    <location>
        <begin position="365"/>
        <end position="399"/>
    </location>
</feature>
<proteinExistence type="inferred from homology"/>
<dbReference type="NCBIfam" id="TIGR00756">
    <property type="entry name" value="PPR"/>
    <property type="match status" value="3"/>
</dbReference>
<dbReference type="Proteomes" id="UP001386955">
    <property type="component" value="Unassembled WGS sequence"/>
</dbReference>
<dbReference type="PANTHER" id="PTHR47926">
    <property type="entry name" value="PENTATRICOPEPTIDE REPEAT-CONTAINING PROTEIN"/>
    <property type="match status" value="1"/>
</dbReference>
<dbReference type="FunFam" id="1.25.40.10:FF:000475">
    <property type="entry name" value="Pentatricopeptide repeat-containing protein At5g40410, mitochondrial"/>
    <property type="match status" value="1"/>
</dbReference>
<evidence type="ECO:0000256" key="3">
    <source>
        <dbReference type="ARBA" id="ARBA00022946"/>
    </source>
</evidence>
<feature type="repeat" description="PPR" evidence="4">
    <location>
        <begin position="400"/>
        <end position="430"/>
    </location>
</feature>
<dbReference type="Pfam" id="PF12854">
    <property type="entry name" value="PPR_1"/>
    <property type="match status" value="1"/>
</dbReference>
<evidence type="ECO:0000313" key="6">
    <source>
        <dbReference type="EMBL" id="KAK7390838.1"/>
    </source>
</evidence>
<dbReference type="Pfam" id="PF13041">
    <property type="entry name" value="PPR_2"/>
    <property type="match status" value="1"/>
</dbReference>
<dbReference type="Pfam" id="PF14432">
    <property type="entry name" value="DYW_deaminase"/>
    <property type="match status" value="1"/>
</dbReference>
<feature type="repeat" description="PPR" evidence="4">
    <location>
        <begin position="263"/>
        <end position="297"/>
    </location>
</feature>
<dbReference type="Pfam" id="PF20430">
    <property type="entry name" value="Eplus_motif"/>
    <property type="match status" value="1"/>
</dbReference>
<dbReference type="Gene3D" id="1.25.40.10">
    <property type="entry name" value="Tetratricopeptide repeat domain"/>
    <property type="match status" value="4"/>
</dbReference>
<comment type="similarity">
    <text evidence="1">Belongs to the PPR family. PCMP-H subfamily.</text>
</comment>
<dbReference type="GO" id="GO:0009451">
    <property type="term" value="P:RNA modification"/>
    <property type="evidence" value="ECO:0007669"/>
    <property type="project" value="InterPro"/>
</dbReference>
<feature type="domain" description="DYW" evidence="5">
    <location>
        <begin position="580"/>
        <end position="672"/>
    </location>
</feature>
<evidence type="ECO:0000259" key="5">
    <source>
        <dbReference type="Pfam" id="PF14432"/>
    </source>
</evidence>
<evidence type="ECO:0000313" key="7">
    <source>
        <dbReference type="Proteomes" id="UP001386955"/>
    </source>
</evidence>
<dbReference type="PANTHER" id="PTHR47926:SF542">
    <property type="entry name" value="PENTATRICOPEPTIDE REPEAT-CONTAINING PROTEIN"/>
    <property type="match status" value="1"/>
</dbReference>
<keyword evidence="3" id="KW-0809">Transit peptide</keyword>
<accession>A0AAN9S744</accession>
<keyword evidence="2" id="KW-0677">Repeat</keyword>
<dbReference type="InterPro" id="IPR002885">
    <property type="entry name" value="PPR_rpt"/>
</dbReference>
<comment type="caution">
    <text evidence="6">The sequence shown here is derived from an EMBL/GenBank/DDBJ whole genome shotgun (WGS) entry which is preliminary data.</text>
</comment>
<reference evidence="6 7" key="1">
    <citation type="submission" date="2024-01" db="EMBL/GenBank/DDBJ databases">
        <title>The genomes of 5 underutilized Papilionoideae crops provide insights into root nodulation and disease resistanc.</title>
        <authorList>
            <person name="Jiang F."/>
        </authorList>
    </citation>
    <scope>NUCLEOTIDE SEQUENCE [LARGE SCALE GENOMIC DNA]</scope>
    <source>
        <strain evidence="6">DUOXIRENSHENG_FW03</strain>
        <tissue evidence="6">Leaves</tissue>
    </source>
</reference>
<dbReference type="Pfam" id="PF20431">
    <property type="entry name" value="E_motif"/>
    <property type="match status" value="1"/>
</dbReference>
<protein>
    <recommendedName>
        <fullName evidence="5">DYW domain-containing protein</fullName>
    </recommendedName>
</protein>
<dbReference type="AlphaFoldDB" id="A0AAN9S744"/>
<dbReference type="InterPro" id="IPR011990">
    <property type="entry name" value="TPR-like_helical_dom_sf"/>
</dbReference>
<dbReference type="InterPro" id="IPR046960">
    <property type="entry name" value="PPR_At4g14850-like_plant"/>
</dbReference>
<keyword evidence="7" id="KW-1185">Reference proteome</keyword>
<dbReference type="Pfam" id="PF01535">
    <property type="entry name" value="PPR"/>
    <property type="match status" value="4"/>
</dbReference>
<gene>
    <name evidence="6" type="ORF">VNO78_18962</name>
</gene>
<organism evidence="6 7">
    <name type="scientific">Psophocarpus tetragonolobus</name>
    <name type="common">Winged bean</name>
    <name type="synonym">Dolichos tetragonolobus</name>
    <dbReference type="NCBI Taxonomy" id="3891"/>
    <lineage>
        <taxon>Eukaryota</taxon>
        <taxon>Viridiplantae</taxon>
        <taxon>Streptophyta</taxon>
        <taxon>Embryophyta</taxon>
        <taxon>Tracheophyta</taxon>
        <taxon>Spermatophyta</taxon>
        <taxon>Magnoliopsida</taxon>
        <taxon>eudicotyledons</taxon>
        <taxon>Gunneridae</taxon>
        <taxon>Pentapetalae</taxon>
        <taxon>rosids</taxon>
        <taxon>fabids</taxon>
        <taxon>Fabales</taxon>
        <taxon>Fabaceae</taxon>
        <taxon>Papilionoideae</taxon>
        <taxon>50 kb inversion clade</taxon>
        <taxon>NPAAA clade</taxon>
        <taxon>indigoferoid/millettioid clade</taxon>
        <taxon>Phaseoleae</taxon>
        <taxon>Psophocarpus</taxon>
    </lineage>
</organism>
<evidence type="ECO:0000256" key="1">
    <source>
        <dbReference type="ARBA" id="ARBA00006643"/>
    </source>
</evidence>
<dbReference type="GO" id="GO:0003723">
    <property type="term" value="F:RNA binding"/>
    <property type="evidence" value="ECO:0007669"/>
    <property type="project" value="InterPro"/>
</dbReference>
<dbReference type="InterPro" id="IPR046848">
    <property type="entry name" value="E_motif"/>
</dbReference>
<dbReference type="FunFam" id="1.25.40.10:FF:000366">
    <property type="entry name" value="Pentatricopeptide (PPR) repeat-containing protein"/>
    <property type="match status" value="1"/>
</dbReference>
<dbReference type="EMBL" id="JAYMYS010000005">
    <property type="protein sequence ID" value="KAK7390838.1"/>
    <property type="molecule type" value="Genomic_DNA"/>
</dbReference>
<dbReference type="PROSITE" id="PS51375">
    <property type="entry name" value="PPR"/>
    <property type="match status" value="3"/>
</dbReference>
<dbReference type="InterPro" id="IPR032867">
    <property type="entry name" value="DYW_dom"/>
</dbReference>
<evidence type="ECO:0000256" key="2">
    <source>
        <dbReference type="ARBA" id="ARBA00022737"/>
    </source>
</evidence>